<accession>A0A0C9X2F7</accession>
<name>A0A0C9X2F7_9AGAR</name>
<organism evidence="1 2">
    <name type="scientific">Laccaria amethystina LaAM-08-1</name>
    <dbReference type="NCBI Taxonomy" id="1095629"/>
    <lineage>
        <taxon>Eukaryota</taxon>
        <taxon>Fungi</taxon>
        <taxon>Dikarya</taxon>
        <taxon>Basidiomycota</taxon>
        <taxon>Agaricomycotina</taxon>
        <taxon>Agaricomycetes</taxon>
        <taxon>Agaricomycetidae</taxon>
        <taxon>Agaricales</taxon>
        <taxon>Agaricineae</taxon>
        <taxon>Hydnangiaceae</taxon>
        <taxon>Laccaria</taxon>
    </lineage>
</organism>
<protein>
    <submittedName>
        <fullName evidence="1">Uncharacterized protein</fullName>
    </submittedName>
</protein>
<dbReference type="EMBL" id="KN838651">
    <property type="protein sequence ID" value="KIJ99250.1"/>
    <property type="molecule type" value="Genomic_DNA"/>
</dbReference>
<sequence length="104" mass="12113">MWKVGATLTIDIRMTIFQTKTVNDMQGHILQSVESGFEYSSKSRLAWKYFVLWKFQERLPGPTHILALSPVTTRPHQRDWFFIDTNRPITLGAFISLAYFCASR</sequence>
<reference evidence="2" key="2">
    <citation type="submission" date="2015-01" db="EMBL/GenBank/DDBJ databases">
        <title>Evolutionary Origins and Diversification of the Mycorrhizal Mutualists.</title>
        <authorList>
            <consortium name="DOE Joint Genome Institute"/>
            <consortium name="Mycorrhizal Genomics Consortium"/>
            <person name="Kohler A."/>
            <person name="Kuo A."/>
            <person name="Nagy L.G."/>
            <person name="Floudas D."/>
            <person name="Copeland A."/>
            <person name="Barry K.W."/>
            <person name="Cichocki N."/>
            <person name="Veneault-Fourrey C."/>
            <person name="LaButti K."/>
            <person name="Lindquist E.A."/>
            <person name="Lipzen A."/>
            <person name="Lundell T."/>
            <person name="Morin E."/>
            <person name="Murat C."/>
            <person name="Riley R."/>
            <person name="Ohm R."/>
            <person name="Sun H."/>
            <person name="Tunlid A."/>
            <person name="Henrissat B."/>
            <person name="Grigoriev I.V."/>
            <person name="Hibbett D.S."/>
            <person name="Martin F."/>
        </authorList>
    </citation>
    <scope>NUCLEOTIDE SEQUENCE [LARGE SCALE GENOMIC DNA]</scope>
    <source>
        <strain evidence="2">LaAM-08-1</strain>
    </source>
</reference>
<dbReference type="AlphaFoldDB" id="A0A0C9X2F7"/>
<evidence type="ECO:0000313" key="1">
    <source>
        <dbReference type="EMBL" id="KIJ99250.1"/>
    </source>
</evidence>
<reference evidence="1 2" key="1">
    <citation type="submission" date="2014-04" db="EMBL/GenBank/DDBJ databases">
        <authorList>
            <consortium name="DOE Joint Genome Institute"/>
            <person name="Kuo A."/>
            <person name="Kohler A."/>
            <person name="Nagy L.G."/>
            <person name="Floudas D."/>
            <person name="Copeland A."/>
            <person name="Barry K.W."/>
            <person name="Cichocki N."/>
            <person name="Veneault-Fourrey C."/>
            <person name="LaButti K."/>
            <person name="Lindquist E.A."/>
            <person name="Lipzen A."/>
            <person name="Lundell T."/>
            <person name="Morin E."/>
            <person name="Murat C."/>
            <person name="Sun H."/>
            <person name="Tunlid A."/>
            <person name="Henrissat B."/>
            <person name="Grigoriev I.V."/>
            <person name="Hibbett D.S."/>
            <person name="Martin F."/>
            <person name="Nordberg H.P."/>
            <person name="Cantor M.N."/>
            <person name="Hua S.X."/>
        </authorList>
    </citation>
    <scope>NUCLEOTIDE SEQUENCE [LARGE SCALE GENOMIC DNA]</scope>
    <source>
        <strain evidence="1 2">LaAM-08-1</strain>
    </source>
</reference>
<dbReference type="Proteomes" id="UP000054477">
    <property type="component" value="Unassembled WGS sequence"/>
</dbReference>
<evidence type="ECO:0000313" key="2">
    <source>
        <dbReference type="Proteomes" id="UP000054477"/>
    </source>
</evidence>
<dbReference type="HOGENOM" id="CLU_2250560_0_0_1"/>
<gene>
    <name evidence="1" type="ORF">K443DRAFT_178333</name>
</gene>
<keyword evidence="2" id="KW-1185">Reference proteome</keyword>
<proteinExistence type="predicted"/>